<dbReference type="InterPro" id="IPR018126">
    <property type="entry name" value="SASP_alpha/beta-type_CS"/>
</dbReference>
<dbReference type="GO" id="GO:0003690">
    <property type="term" value="F:double-stranded DNA binding"/>
    <property type="evidence" value="ECO:0007669"/>
    <property type="project" value="InterPro"/>
</dbReference>
<keyword evidence="3" id="KW-0238">DNA-binding</keyword>
<dbReference type="GO" id="GO:0006265">
    <property type="term" value="P:DNA topological change"/>
    <property type="evidence" value="ECO:0007669"/>
    <property type="project" value="InterPro"/>
</dbReference>
<dbReference type="Pfam" id="PF00269">
    <property type="entry name" value="SASP"/>
    <property type="match status" value="1"/>
</dbReference>
<dbReference type="EMBL" id="CP080764">
    <property type="protein sequence ID" value="QYY42356.1"/>
    <property type="molecule type" value="Genomic_DNA"/>
</dbReference>
<sequence>MQKTQVAPEAPFITRAQKSDNTNQPVAPQARAALEQMKHEIVAKLGITLGPDATARQNGYVGGEITKRLVRIAEQQLSKGIH</sequence>
<dbReference type="PANTHER" id="PTHR36107">
    <property type="entry name" value="SMALL, ACID-SOLUBLE SPORE PROTEIN A"/>
    <property type="match status" value="1"/>
</dbReference>
<dbReference type="Proteomes" id="UP000198956">
    <property type="component" value="Unassembled WGS sequence"/>
</dbReference>
<evidence type="ECO:0000313" key="6">
    <source>
        <dbReference type="EMBL" id="SDH44192.1"/>
    </source>
</evidence>
<dbReference type="OrthoDB" id="2627848at2"/>
<reference evidence="5 8" key="2">
    <citation type="submission" date="2021-08" db="EMBL/GenBank/DDBJ databases">
        <title>Complete genome sequence of the strain Aneurinibacillus thermoaerophilus CCM 8960.</title>
        <authorList>
            <person name="Musilova J."/>
            <person name="Kourilova X."/>
            <person name="Pernicova I."/>
            <person name="Bezdicek M."/>
            <person name="Lengerova M."/>
            <person name="Obruca S."/>
            <person name="Sedlar K."/>
        </authorList>
    </citation>
    <scope>NUCLEOTIDE SEQUENCE [LARGE SCALE GENOMIC DNA]</scope>
    <source>
        <strain evidence="5 8">CCM 8960</strain>
    </source>
</reference>
<keyword evidence="8" id="KW-1185">Reference proteome</keyword>
<evidence type="ECO:0000256" key="2">
    <source>
        <dbReference type="ARBA" id="ARBA00005442"/>
    </source>
</evidence>
<reference evidence="6 7" key="1">
    <citation type="submission" date="2016-10" db="EMBL/GenBank/DDBJ databases">
        <authorList>
            <person name="de Groot N.N."/>
        </authorList>
    </citation>
    <scope>NUCLEOTIDE SEQUENCE [LARGE SCALE GENOMIC DNA]</scope>
    <source>
        <strain evidence="6 7">L 420-91</strain>
    </source>
</reference>
<feature type="region of interest" description="Disordered" evidence="4">
    <location>
        <begin position="1"/>
        <end position="26"/>
    </location>
</feature>
<dbReference type="PROSITE" id="PS00684">
    <property type="entry name" value="SASP_2"/>
    <property type="match status" value="1"/>
</dbReference>
<dbReference type="InterPro" id="IPR001448">
    <property type="entry name" value="SASP_alpha/beta-type"/>
</dbReference>
<organism evidence="6 7">
    <name type="scientific">Aneurinibacillus thermoaerophilus</name>
    <dbReference type="NCBI Taxonomy" id="143495"/>
    <lineage>
        <taxon>Bacteria</taxon>
        <taxon>Bacillati</taxon>
        <taxon>Bacillota</taxon>
        <taxon>Bacilli</taxon>
        <taxon>Bacillales</taxon>
        <taxon>Paenibacillaceae</taxon>
        <taxon>Aneurinibacillus group</taxon>
        <taxon>Aneurinibacillus</taxon>
    </lineage>
</organism>
<proteinExistence type="inferred from homology"/>
<evidence type="ECO:0000256" key="1">
    <source>
        <dbReference type="ARBA" id="ARBA00003863"/>
    </source>
</evidence>
<protein>
    <submittedName>
        <fullName evidence="5">Alpha/beta-type small acid-soluble spore protein</fullName>
    </submittedName>
    <submittedName>
        <fullName evidence="6">Small, acid-soluble spore protein, alpha/beta type</fullName>
    </submittedName>
</protein>
<comment type="similarity">
    <text evidence="2">Belongs to the alpha/beta-type SASP family.</text>
</comment>
<dbReference type="AlphaFoldDB" id="A0A1G8CFN7"/>
<evidence type="ECO:0000313" key="7">
    <source>
        <dbReference type="Proteomes" id="UP000198956"/>
    </source>
</evidence>
<accession>A0A1G8CFN7</accession>
<comment type="function">
    <text evidence="1">SASP are bound to spore DNA. They are double-stranded DNA-binding proteins that cause DNA to change to an a-like conformation. They protect the DNA backbone from chemical and enzymatic cleavage and are thus involved in dormant spore's high resistance to UV light.</text>
</comment>
<name>A0A1G8CFN7_ANETH</name>
<gene>
    <name evidence="5" type="ORF">K3F53_16120</name>
    <name evidence="6" type="ORF">SAMN04489735_102523</name>
</gene>
<dbReference type="EMBL" id="FNDE01000025">
    <property type="protein sequence ID" value="SDH44192.1"/>
    <property type="molecule type" value="Genomic_DNA"/>
</dbReference>
<dbReference type="Proteomes" id="UP000826616">
    <property type="component" value="Chromosome"/>
</dbReference>
<evidence type="ECO:0000256" key="3">
    <source>
        <dbReference type="ARBA" id="ARBA00023125"/>
    </source>
</evidence>
<dbReference type="InterPro" id="IPR038300">
    <property type="entry name" value="SASP_sf_alpha/beta"/>
</dbReference>
<evidence type="ECO:0000256" key="4">
    <source>
        <dbReference type="SAM" id="MobiDB-lite"/>
    </source>
</evidence>
<evidence type="ECO:0000313" key="8">
    <source>
        <dbReference type="Proteomes" id="UP000826616"/>
    </source>
</evidence>
<dbReference type="PANTHER" id="PTHR36107:SF1">
    <property type="entry name" value="SMALL, ACID-SOLUBLE SPORE PROTEIN A"/>
    <property type="match status" value="1"/>
</dbReference>
<evidence type="ECO:0000313" key="5">
    <source>
        <dbReference type="EMBL" id="QYY42356.1"/>
    </source>
</evidence>
<dbReference type="Gene3D" id="6.10.10.80">
    <property type="entry name" value="Small, acid-soluble spore protein, alpha/beta type-like"/>
    <property type="match status" value="1"/>
</dbReference>
<dbReference type="InterPro" id="IPR050847">
    <property type="entry name" value="SASP_DNA-binding"/>
</dbReference>